<name>W1DN34_KLEPN</name>
<accession>W1DN34</accession>
<proteinExistence type="predicted"/>
<dbReference type="AlphaFoldDB" id="W1DN34"/>
<dbReference type="Gene3D" id="3.90.190.20">
    <property type="entry name" value="Mur ligase, C-terminal domain"/>
    <property type="match status" value="1"/>
</dbReference>
<dbReference type="Proteomes" id="UP000019183">
    <property type="component" value="Unassembled WGS sequence"/>
</dbReference>
<organism evidence="1 2">
    <name type="scientific">Klebsiella pneumoniae IS43</name>
    <dbReference type="NCBI Taxonomy" id="1432552"/>
    <lineage>
        <taxon>Bacteria</taxon>
        <taxon>Pseudomonadati</taxon>
        <taxon>Pseudomonadota</taxon>
        <taxon>Gammaproteobacteria</taxon>
        <taxon>Enterobacterales</taxon>
        <taxon>Enterobacteriaceae</taxon>
        <taxon>Klebsiella/Raoultella group</taxon>
        <taxon>Klebsiella</taxon>
        <taxon>Klebsiella pneumoniae complex</taxon>
    </lineage>
</organism>
<comment type="caution">
    <text evidence="1">The sequence shown here is derived from an EMBL/GenBank/DDBJ whole genome shotgun (WGS) entry which is preliminary data.</text>
</comment>
<dbReference type="EMBL" id="CBWK010000458">
    <property type="protein sequence ID" value="CDL10207.1"/>
    <property type="molecule type" value="Genomic_DNA"/>
</dbReference>
<keyword evidence="1" id="KW-0436">Ligase</keyword>
<reference evidence="1" key="1">
    <citation type="submission" date="2013-10" db="EMBL/GenBank/DDBJ databases">
        <title>Antibiotic resistance diversity of beta-lactamase producers in the General Hospital Vienna.</title>
        <authorList>
            <person name="Barisic I."/>
            <person name="Mitteregger D."/>
            <person name="Hirschl A.M."/>
            <person name="Noehammer C."/>
            <person name="Wiesinger-Mayr H."/>
        </authorList>
    </citation>
    <scope>NUCLEOTIDE SEQUENCE [LARGE SCALE GENOMIC DNA]</scope>
    <source>
        <strain evidence="1">IS43</strain>
    </source>
</reference>
<protein>
    <submittedName>
        <fullName evidence="1">UDP-N-acetylmuramoylalanyl-D-glutamyl-2,6-diaminopimelate--D-alanyl-D-alanine ligase</fullName>
        <ecNumber evidence="1">6.3.2.10</ecNumber>
    </submittedName>
</protein>
<dbReference type="GO" id="GO:0047480">
    <property type="term" value="F:UDP-N-acetylmuramoyl-tripeptide-D-alanyl-D-alanine ligase activity"/>
    <property type="evidence" value="ECO:0007669"/>
    <property type="project" value="UniProtKB-EC"/>
</dbReference>
<keyword evidence="2" id="KW-1185">Reference proteome</keyword>
<evidence type="ECO:0000313" key="1">
    <source>
        <dbReference type="EMBL" id="CDL10207.1"/>
    </source>
</evidence>
<sequence>MARLRELLAEHKIMTILVKGSRSAAMEEVVRALQETGTC</sequence>
<dbReference type="InterPro" id="IPR036615">
    <property type="entry name" value="Mur_ligase_C_dom_sf"/>
</dbReference>
<dbReference type="EC" id="6.3.2.10" evidence="1"/>
<evidence type="ECO:0000313" key="2">
    <source>
        <dbReference type="Proteomes" id="UP000019183"/>
    </source>
</evidence>